<reference evidence="1 2" key="1">
    <citation type="submission" date="2023-05" db="EMBL/GenBank/DDBJ databases">
        <title>A 100% complete, gapless, phased diploid assembly of the Scenedesmus obliquus UTEX 3031 genome.</title>
        <authorList>
            <person name="Biondi T.C."/>
            <person name="Hanschen E.R."/>
            <person name="Kwon T."/>
            <person name="Eng W."/>
            <person name="Kruse C.P.S."/>
            <person name="Koehler S.I."/>
            <person name="Kunde Y."/>
            <person name="Gleasner C.D."/>
            <person name="You Mak K.T."/>
            <person name="Polle J."/>
            <person name="Hovde B.T."/>
            <person name="Starkenburg S.R."/>
        </authorList>
    </citation>
    <scope>NUCLEOTIDE SEQUENCE [LARGE SCALE GENOMIC DNA]</scope>
    <source>
        <strain evidence="1 2">DOE0152z</strain>
    </source>
</reference>
<proteinExistence type="predicted"/>
<gene>
    <name evidence="1" type="ORF">OEZ85_004050</name>
</gene>
<evidence type="ECO:0000313" key="1">
    <source>
        <dbReference type="EMBL" id="WIA19433.1"/>
    </source>
</evidence>
<evidence type="ECO:0000313" key="2">
    <source>
        <dbReference type="Proteomes" id="UP001244341"/>
    </source>
</evidence>
<dbReference type="EMBL" id="CP126217">
    <property type="protein sequence ID" value="WIA19433.1"/>
    <property type="molecule type" value="Genomic_DNA"/>
</dbReference>
<accession>A0ABY8UFK2</accession>
<organism evidence="1 2">
    <name type="scientific">Tetradesmus obliquus</name>
    <name type="common">Green alga</name>
    <name type="synonym">Acutodesmus obliquus</name>
    <dbReference type="NCBI Taxonomy" id="3088"/>
    <lineage>
        <taxon>Eukaryota</taxon>
        <taxon>Viridiplantae</taxon>
        <taxon>Chlorophyta</taxon>
        <taxon>core chlorophytes</taxon>
        <taxon>Chlorophyceae</taxon>
        <taxon>CS clade</taxon>
        <taxon>Sphaeropleales</taxon>
        <taxon>Scenedesmaceae</taxon>
        <taxon>Tetradesmus</taxon>
    </lineage>
</organism>
<dbReference type="Proteomes" id="UP001244341">
    <property type="component" value="Chromosome 10b"/>
</dbReference>
<dbReference type="PANTHER" id="PTHR13454:SF11">
    <property type="entry name" value="PROTEIN MCM10 HOMOLOG"/>
    <property type="match status" value="1"/>
</dbReference>
<name>A0ABY8UFK2_TETOB</name>
<keyword evidence="2" id="KW-1185">Reference proteome</keyword>
<dbReference type="InterPro" id="IPR040184">
    <property type="entry name" value="Mcm10"/>
</dbReference>
<dbReference type="PANTHER" id="PTHR13454">
    <property type="entry name" value="PROTEIN MCM10 HOMOLOG"/>
    <property type="match status" value="1"/>
</dbReference>
<sequence>MKHSGSSSSKQVASGGRGSGARLAAGGAAVGAKAAAGGAAAGFRATFGKVLQRTDINKPDARLLSSAADAAHDRLLGKLLDQYQQKDDLAQQLEGITKLTVTAFECRTCNALTEKRRASCSAHDVAAVRVSKRWWICEACGWRLSTLREVMPSKRCPKCRDPGVLFRQTSAYAGSKPLLVNPEAAVNPMASRDGMLARGMEHAFCLQNSI</sequence>
<evidence type="ECO:0008006" key="3">
    <source>
        <dbReference type="Google" id="ProtNLM"/>
    </source>
</evidence>
<protein>
    <recommendedName>
        <fullName evidence="3">Replication factor Mcm10 C-terminal domain-containing protein</fullName>
    </recommendedName>
</protein>